<reference evidence="4" key="1">
    <citation type="submission" date="2022-08" db="EMBL/GenBank/DDBJ databases">
        <authorList>
            <person name="Marques A."/>
        </authorList>
    </citation>
    <scope>NUCLEOTIDE SEQUENCE</scope>
    <source>
        <strain evidence="4">RhyPub2mFocal</strain>
        <tissue evidence="4">Leaves</tissue>
    </source>
</reference>
<name>A0AAV8HBD6_9POAL</name>
<evidence type="ECO:0000256" key="1">
    <source>
        <dbReference type="ARBA" id="ARBA00022837"/>
    </source>
</evidence>
<organism evidence="4 5">
    <name type="scientific">Rhynchospora pubera</name>
    <dbReference type="NCBI Taxonomy" id="906938"/>
    <lineage>
        <taxon>Eukaryota</taxon>
        <taxon>Viridiplantae</taxon>
        <taxon>Streptophyta</taxon>
        <taxon>Embryophyta</taxon>
        <taxon>Tracheophyta</taxon>
        <taxon>Spermatophyta</taxon>
        <taxon>Magnoliopsida</taxon>
        <taxon>Liliopsida</taxon>
        <taxon>Poales</taxon>
        <taxon>Cyperaceae</taxon>
        <taxon>Cyperoideae</taxon>
        <taxon>Rhynchosporeae</taxon>
        <taxon>Rhynchospora</taxon>
    </lineage>
</organism>
<dbReference type="InterPro" id="IPR018247">
    <property type="entry name" value="EF_Hand_1_Ca_BS"/>
</dbReference>
<dbReference type="Proteomes" id="UP001140206">
    <property type="component" value="Chromosome 1"/>
</dbReference>
<dbReference type="Pfam" id="PF13202">
    <property type="entry name" value="EF-hand_5"/>
    <property type="match status" value="1"/>
</dbReference>
<keyword evidence="5" id="KW-1185">Reference proteome</keyword>
<evidence type="ECO:0000313" key="3">
    <source>
        <dbReference type="EMBL" id="KAJ4760976.1"/>
    </source>
</evidence>
<evidence type="ECO:0000313" key="5">
    <source>
        <dbReference type="Proteomes" id="UP001140206"/>
    </source>
</evidence>
<dbReference type="PROSITE" id="PS00018">
    <property type="entry name" value="EF_HAND_1"/>
    <property type="match status" value="1"/>
</dbReference>
<dbReference type="Proteomes" id="UP001140206">
    <property type="component" value="Chromosome 4"/>
</dbReference>
<evidence type="ECO:0000313" key="4">
    <source>
        <dbReference type="EMBL" id="KAJ4813441.1"/>
    </source>
</evidence>
<dbReference type="AlphaFoldDB" id="A0AAV8HBD6"/>
<dbReference type="GO" id="GO:0005509">
    <property type="term" value="F:calcium ion binding"/>
    <property type="evidence" value="ECO:0007669"/>
    <property type="project" value="InterPro"/>
</dbReference>
<dbReference type="EMBL" id="JAMFTS010000004">
    <property type="protein sequence ID" value="KAJ4760976.1"/>
    <property type="molecule type" value="Genomic_DNA"/>
</dbReference>
<feature type="domain" description="EF-hand" evidence="2">
    <location>
        <begin position="21"/>
        <end position="56"/>
    </location>
</feature>
<dbReference type="SUPFAM" id="SSF47473">
    <property type="entry name" value="EF-hand"/>
    <property type="match status" value="1"/>
</dbReference>
<proteinExistence type="predicted"/>
<protein>
    <recommendedName>
        <fullName evidence="2">EF-hand domain-containing protein</fullName>
    </recommendedName>
</protein>
<dbReference type="EMBL" id="JAMFTS010000001">
    <property type="protein sequence ID" value="KAJ4813441.1"/>
    <property type="molecule type" value="Genomic_DNA"/>
</dbReference>
<dbReference type="PROSITE" id="PS50222">
    <property type="entry name" value="EF_HAND_2"/>
    <property type="match status" value="1"/>
</dbReference>
<dbReference type="CDD" id="cd00051">
    <property type="entry name" value="EFh"/>
    <property type="match status" value="1"/>
</dbReference>
<accession>A0AAV8HBD6</accession>
<keyword evidence="1" id="KW-0106">Calcium</keyword>
<comment type="caution">
    <text evidence="4">The sequence shown here is derived from an EMBL/GenBank/DDBJ whole genome shotgun (WGS) entry which is preliminary data.</text>
</comment>
<sequence>MGIDNGNPGHFSSVLHSNKKMTAEEFDKWLDQIDSNGDGSISRKELHGALKELGLKWKTWKSWWAIKKVDLNHNKVIDGKAERKLLYDYAARYWGIIVTDN</sequence>
<dbReference type="InterPro" id="IPR002048">
    <property type="entry name" value="EF_hand_dom"/>
</dbReference>
<dbReference type="Gene3D" id="1.10.238.10">
    <property type="entry name" value="EF-hand"/>
    <property type="match status" value="1"/>
</dbReference>
<dbReference type="SMART" id="SM00054">
    <property type="entry name" value="EFh"/>
    <property type="match status" value="1"/>
</dbReference>
<dbReference type="InterPro" id="IPR011992">
    <property type="entry name" value="EF-hand-dom_pair"/>
</dbReference>
<evidence type="ECO:0000259" key="2">
    <source>
        <dbReference type="PROSITE" id="PS50222"/>
    </source>
</evidence>
<gene>
    <name evidence="4" type="ORF">LUZ62_026007</name>
    <name evidence="3" type="ORF">LUZ62_071351</name>
</gene>